<dbReference type="EC" id="2.7.13.3" evidence="2"/>
<dbReference type="GO" id="GO:0007234">
    <property type="term" value="P:osmosensory signaling via phosphorelay pathway"/>
    <property type="evidence" value="ECO:0007669"/>
    <property type="project" value="TreeGrafter"/>
</dbReference>
<keyword evidence="10" id="KW-0472">Membrane</keyword>
<dbReference type="InterPro" id="IPR005467">
    <property type="entry name" value="His_kinase_dom"/>
</dbReference>
<evidence type="ECO:0000259" key="11">
    <source>
        <dbReference type="PROSITE" id="PS50109"/>
    </source>
</evidence>
<dbReference type="PRINTS" id="PR00344">
    <property type="entry name" value="BCTRLSENSOR"/>
</dbReference>
<dbReference type="InterPro" id="IPR058544">
    <property type="entry name" value="ETR1_N"/>
</dbReference>
<evidence type="ECO:0000256" key="3">
    <source>
        <dbReference type="ARBA" id="ARBA00022553"/>
    </source>
</evidence>
<keyword evidence="9" id="KW-0175">Coiled coil</keyword>
<dbReference type="Pfam" id="PF25487">
    <property type="entry name" value="ETR1_N"/>
    <property type="match status" value="1"/>
</dbReference>
<evidence type="ECO:0000256" key="7">
    <source>
        <dbReference type="ARBA" id="ARBA00022840"/>
    </source>
</evidence>
<evidence type="ECO:0000256" key="5">
    <source>
        <dbReference type="ARBA" id="ARBA00022741"/>
    </source>
</evidence>
<dbReference type="SMART" id="SM00387">
    <property type="entry name" value="HATPase_c"/>
    <property type="match status" value="1"/>
</dbReference>
<keyword evidence="10" id="KW-0812">Transmembrane</keyword>
<evidence type="ECO:0000256" key="2">
    <source>
        <dbReference type="ARBA" id="ARBA00012438"/>
    </source>
</evidence>
<evidence type="ECO:0000313" key="13">
    <source>
        <dbReference type="Proteomes" id="UP000537130"/>
    </source>
</evidence>
<dbReference type="Proteomes" id="UP000537130">
    <property type="component" value="Unassembled WGS sequence"/>
</dbReference>
<dbReference type="Pfam" id="PF02518">
    <property type="entry name" value="HATPase_c"/>
    <property type="match status" value="1"/>
</dbReference>
<feature type="coiled-coil region" evidence="9">
    <location>
        <begin position="127"/>
        <end position="190"/>
    </location>
</feature>
<dbReference type="PANTHER" id="PTHR42878">
    <property type="entry name" value="TWO-COMPONENT HISTIDINE KINASE"/>
    <property type="match status" value="1"/>
</dbReference>
<keyword evidence="13" id="KW-1185">Reference proteome</keyword>
<dbReference type="SUPFAM" id="SSF55874">
    <property type="entry name" value="ATPase domain of HSP90 chaperone/DNA topoisomerase II/histidine kinase"/>
    <property type="match status" value="1"/>
</dbReference>
<name>A0A7W4W7M0_9GAMM</name>
<evidence type="ECO:0000256" key="1">
    <source>
        <dbReference type="ARBA" id="ARBA00000085"/>
    </source>
</evidence>
<accession>A0A7W4W7M0</accession>
<keyword evidence="4" id="KW-0808">Transferase</keyword>
<evidence type="ECO:0000256" key="8">
    <source>
        <dbReference type="ARBA" id="ARBA00023012"/>
    </source>
</evidence>
<comment type="caution">
    <text evidence="12">The sequence shown here is derived from an EMBL/GenBank/DDBJ whole genome shotgun (WGS) entry which is preliminary data.</text>
</comment>
<evidence type="ECO:0000256" key="9">
    <source>
        <dbReference type="SAM" id="Coils"/>
    </source>
</evidence>
<keyword evidence="8" id="KW-0902">Two-component regulatory system</keyword>
<dbReference type="Gene3D" id="3.30.565.10">
    <property type="entry name" value="Histidine kinase-like ATPase, C-terminal domain"/>
    <property type="match status" value="1"/>
</dbReference>
<dbReference type="Pfam" id="PF00512">
    <property type="entry name" value="HisKA"/>
    <property type="match status" value="1"/>
</dbReference>
<evidence type="ECO:0000256" key="10">
    <source>
        <dbReference type="SAM" id="Phobius"/>
    </source>
</evidence>
<feature type="transmembrane region" description="Helical" evidence="10">
    <location>
        <begin position="89"/>
        <end position="115"/>
    </location>
</feature>
<feature type="transmembrane region" description="Helical" evidence="10">
    <location>
        <begin position="64"/>
        <end position="83"/>
    </location>
</feature>
<keyword evidence="6 12" id="KW-0418">Kinase</keyword>
<dbReference type="RefSeq" id="WP_183411557.1">
    <property type="nucleotide sequence ID" value="NZ_JACHWY010000003.1"/>
</dbReference>
<dbReference type="InterPro" id="IPR003661">
    <property type="entry name" value="HisK_dim/P_dom"/>
</dbReference>
<dbReference type="GO" id="GO:0000156">
    <property type="term" value="F:phosphorelay response regulator activity"/>
    <property type="evidence" value="ECO:0007669"/>
    <property type="project" value="TreeGrafter"/>
</dbReference>
<evidence type="ECO:0000256" key="6">
    <source>
        <dbReference type="ARBA" id="ARBA00022777"/>
    </source>
</evidence>
<dbReference type="InterPro" id="IPR050351">
    <property type="entry name" value="BphY/WalK/GraS-like"/>
</dbReference>
<keyword evidence="5" id="KW-0547">Nucleotide-binding</keyword>
<evidence type="ECO:0000313" key="12">
    <source>
        <dbReference type="EMBL" id="MBB3048795.1"/>
    </source>
</evidence>
<keyword evidence="3" id="KW-0597">Phosphoprotein</keyword>
<evidence type="ECO:0000256" key="4">
    <source>
        <dbReference type="ARBA" id="ARBA00022679"/>
    </source>
</evidence>
<dbReference type="Gene3D" id="1.10.287.130">
    <property type="match status" value="1"/>
</dbReference>
<dbReference type="SUPFAM" id="SSF47384">
    <property type="entry name" value="Homodimeric domain of signal transducing histidine kinase"/>
    <property type="match status" value="1"/>
</dbReference>
<comment type="catalytic activity">
    <reaction evidence="1">
        <text>ATP + protein L-histidine = ADP + protein N-phospho-L-histidine.</text>
        <dbReference type="EC" id="2.7.13.3"/>
    </reaction>
</comment>
<dbReference type="InterPro" id="IPR036097">
    <property type="entry name" value="HisK_dim/P_sf"/>
</dbReference>
<protein>
    <recommendedName>
        <fullName evidence="2">histidine kinase</fullName>
        <ecNumber evidence="2">2.7.13.3</ecNumber>
    </recommendedName>
</protein>
<dbReference type="InterPro" id="IPR036890">
    <property type="entry name" value="HATPase_C_sf"/>
</dbReference>
<dbReference type="PANTHER" id="PTHR42878:SF7">
    <property type="entry name" value="SENSOR HISTIDINE KINASE GLRK"/>
    <property type="match status" value="1"/>
</dbReference>
<dbReference type="GO" id="GO:0030295">
    <property type="term" value="F:protein kinase activator activity"/>
    <property type="evidence" value="ECO:0007669"/>
    <property type="project" value="TreeGrafter"/>
</dbReference>
<gene>
    <name evidence="12" type="ORF">FHR99_003069</name>
</gene>
<feature type="transmembrane region" description="Helical" evidence="10">
    <location>
        <begin position="31"/>
        <end position="52"/>
    </location>
</feature>
<dbReference type="InterPro" id="IPR003594">
    <property type="entry name" value="HATPase_dom"/>
</dbReference>
<feature type="domain" description="Histidine kinase" evidence="11">
    <location>
        <begin position="193"/>
        <end position="405"/>
    </location>
</feature>
<dbReference type="GO" id="GO:0005524">
    <property type="term" value="F:ATP binding"/>
    <property type="evidence" value="ECO:0007669"/>
    <property type="project" value="UniProtKB-KW"/>
</dbReference>
<organism evidence="12 13">
    <name type="scientific">Litorivivens lipolytica</name>
    <dbReference type="NCBI Taxonomy" id="1524264"/>
    <lineage>
        <taxon>Bacteria</taxon>
        <taxon>Pseudomonadati</taxon>
        <taxon>Pseudomonadota</taxon>
        <taxon>Gammaproteobacteria</taxon>
        <taxon>Litorivivens</taxon>
    </lineage>
</organism>
<proteinExistence type="predicted"/>
<dbReference type="GO" id="GO:0000155">
    <property type="term" value="F:phosphorelay sensor kinase activity"/>
    <property type="evidence" value="ECO:0007669"/>
    <property type="project" value="InterPro"/>
</dbReference>
<dbReference type="InterPro" id="IPR004358">
    <property type="entry name" value="Sig_transdc_His_kin-like_C"/>
</dbReference>
<dbReference type="PROSITE" id="PS50109">
    <property type="entry name" value="HIS_KIN"/>
    <property type="match status" value="1"/>
</dbReference>
<dbReference type="EMBL" id="JACHWY010000003">
    <property type="protein sequence ID" value="MBB3048795.1"/>
    <property type="molecule type" value="Genomic_DNA"/>
</dbReference>
<keyword evidence="10" id="KW-1133">Transmembrane helix</keyword>
<dbReference type="SMART" id="SM00388">
    <property type="entry name" value="HisKA"/>
    <property type="match status" value="1"/>
</dbReference>
<reference evidence="12 13" key="1">
    <citation type="submission" date="2020-08" db="EMBL/GenBank/DDBJ databases">
        <title>Genomic Encyclopedia of Type Strains, Phase III (KMG-III): the genomes of soil and plant-associated and newly described type strains.</title>
        <authorList>
            <person name="Whitman W."/>
        </authorList>
    </citation>
    <scope>NUCLEOTIDE SEQUENCE [LARGE SCALE GENOMIC DNA]</scope>
    <source>
        <strain evidence="12 13">CECT 8654</strain>
    </source>
</reference>
<keyword evidence="7" id="KW-0067">ATP-binding</keyword>
<sequence>MGNFFDNFFGNKMPPHGHCYLWDDRLVSLHVVTDAIIVLAYFTIPLALVYLVRRRDDLSFNYMFVLFAIFIFACGTTHLVNIYNVWYGAYWFSGTIKAITAAASIGTAILVWPLIPKALAIPSNRVLQGLNEKLSQEANRNAQQARELEQLSNRLEQQVHERTAELENAKRLLEVNNKALEASNRELNEYANITAHDLREPLKKIRAQARLLGSKLGPDHEAELKRSALDIAETSERMGELVDSLLSYARVESVSVPAEDVDADGVLEEVVSDLGIQMRQRDISIIRNALPKLPVERYHLHQILLNLLSNAIKFSAEGRNPVIEVGPLRPADRSLLGFHVRDNGAGIPESDHERIFRFAEGDGSESRGIGLAICKKIVEKYGGSIEVDSREGEGSNFKVYFPSRA</sequence>
<dbReference type="CDD" id="cd00082">
    <property type="entry name" value="HisKA"/>
    <property type="match status" value="1"/>
</dbReference>
<dbReference type="AlphaFoldDB" id="A0A7W4W7M0"/>